<sequence>GGAAIGSFGFSIWVSNESFGYDGAFYTFCAIAFVSIPLTWFCVFDNNVPIEEMDAEFYRKLHGEDAFTRDSFASKGAEMDKEAGYKSVSTPTTSSS</sequence>
<gene>
    <name evidence="2" type="ORF">L917_17482</name>
</gene>
<dbReference type="OrthoDB" id="76603at2759"/>
<keyword evidence="1" id="KW-0812">Transmembrane</keyword>
<feature type="transmembrane region" description="Helical" evidence="1">
    <location>
        <begin position="23"/>
        <end position="43"/>
    </location>
</feature>
<reference evidence="2" key="1">
    <citation type="submission" date="2013-11" db="EMBL/GenBank/DDBJ databases">
        <title>The Genome Sequence of Phytophthora parasitica CHvinca01.</title>
        <authorList>
            <consortium name="The Broad Institute Genomics Platform"/>
            <person name="Russ C."/>
            <person name="Tyler B."/>
            <person name="Panabieres F."/>
            <person name="Shan W."/>
            <person name="Tripathy S."/>
            <person name="Grunwald N."/>
            <person name="Machado M."/>
            <person name="Johnson C.S."/>
            <person name="Arredondo F."/>
            <person name="Hong C."/>
            <person name="Coffey M."/>
            <person name="Young S.K."/>
            <person name="Zeng Q."/>
            <person name="Gargeya S."/>
            <person name="Fitzgerald M."/>
            <person name="Abouelleil A."/>
            <person name="Alvarado L."/>
            <person name="Chapman S.B."/>
            <person name="Gainer-Dewar J."/>
            <person name="Goldberg J."/>
            <person name="Griggs A."/>
            <person name="Gujja S."/>
            <person name="Hansen M."/>
            <person name="Howarth C."/>
            <person name="Imamovic A."/>
            <person name="Ireland A."/>
            <person name="Larimer J."/>
            <person name="McCowan C."/>
            <person name="Murphy C."/>
            <person name="Pearson M."/>
            <person name="Poon T.W."/>
            <person name="Priest M."/>
            <person name="Roberts A."/>
            <person name="Saif S."/>
            <person name="Shea T."/>
            <person name="Sykes S."/>
            <person name="Wortman J."/>
            <person name="Nusbaum C."/>
            <person name="Birren B."/>
        </authorList>
    </citation>
    <scope>NUCLEOTIDE SEQUENCE [LARGE SCALE GENOMIC DNA]</scope>
    <source>
        <strain evidence="2">CHvinca01</strain>
    </source>
</reference>
<keyword evidence="1" id="KW-0472">Membrane</keyword>
<dbReference type="Proteomes" id="UP000054423">
    <property type="component" value="Unassembled WGS sequence"/>
</dbReference>
<protein>
    <recommendedName>
        <fullName evidence="3">Major facilitator superfamily (MFS) profile domain-containing protein</fullName>
    </recommendedName>
</protein>
<evidence type="ECO:0000313" key="2">
    <source>
        <dbReference type="EMBL" id="ETL82345.1"/>
    </source>
</evidence>
<proteinExistence type="predicted"/>
<accession>W2KD80</accession>
<evidence type="ECO:0008006" key="3">
    <source>
        <dbReference type="Google" id="ProtNLM"/>
    </source>
</evidence>
<keyword evidence="1" id="KW-1133">Transmembrane helix</keyword>
<organism evidence="2">
    <name type="scientific">Phytophthora nicotianae</name>
    <name type="common">Potato buckeye rot agent</name>
    <name type="synonym">Phytophthora parasitica</name>
    <dbReference type="NCBI Taxonomy" id="4792"/>
    <lineage>
        <taxon>Eukaryota</taxon>
        <taxon>Sar</taxon>
        <taxon>Stramenopiles</taxon>
        <taxon>Oomycota</taxon>
        <taxon>Peronosporomycetes</taxon>
        <taxon>Peronosporales</taxon>
        <taxon>Peronosporaceae</taxon>
        <taxon>Phytophthora</taxon>
    </lineage>
</organism>
<dbReference type="VEuPathDB" id="FungiDB:PPTG_16884"/>
<feature type="non-terminal residue" evidence="2">
    <location>
        <position position="1"/>
    </location>
</feature>
<name>W2KD80_PHYNI</name>
<dbReference type="AlphaFoldDB" id="W2KD80"/>
<dbReference type="EMBL" id="KI682268">
    <property type="protein sequence ID" value="ETL82345.1"/>
    <property type="molecule type" value="Genomic_DNA"/>
</dbReference>
<evidence type="ECO:0000256" key="1">
    <source>
        <dbReference type="SAM" id="Phobius"/>
    </source>
</evidence>